<comment type="caution">
    <text evidence="1">The sequence shown here is derived from an EMBL/GenBank/DDBJ whole genome shotgun (WGS) entry which is preliminary data.</text>
</comment>
<accession>A0ABU4ZDI7</accession>
<proteinExistence type="predicted"/>
<organism evidence="1 2">
    <name type="scientific">Mesorhizobium montanum</name>
    <dbReference type="NCBI Taxonomy" id="3072323"/>
    <lineage>
        <taxon>Bacteria</taxon>
        <taxon>Pseudomonadati</taxon>
        <taxon>Pseudomonadota</taxon>
        <taxon>Alphaproteobacteria</taxon>
        <taxon>Hyphomicrobiales</taxon>
        <taxon>Phyllobacteriaceae</taxon>
        <taxon>Mesorhizobium</taxon>
    </lineage>
</organism>
<dbReference type="EMBL" id="JAVIJF010000002">
    <property type="protein sequence ID" value="MDX8523355.1"/>
    <property type="molecule type" value="Genomic_DNA"/>
</dbReference>
<name>A0ABU4ZDI7_9HYPH</name>
<dbReference type="Proteomes" id="UP001276840">
    <property type="component" value="Unassembled WGS sequence"/>
</dbReference>
<sequence length="165" mass="17934">MPATESLAPVDLPLSSAGAPLPHVFADERRLLIAYLVNVPDPTFDGTNPRAVSPATDDQSVAILTAEPYLSVQFGPPNDEAIAGHRLYGLGLRSYSAFEVRNSSWIASFEKANRVHPSHFPGLFSGYRHFILTFHDSTVEFIARDFSVSVRQGAVFAALIQAIGH</sequence>
<protein>
    <submittedName>
        <fullName evidence="1">Uncharacterized protein</fullName>
    </submittedName>
</protein>
<evidence type="ECO:0000313" key="2">
    <source>
        <dbReference type="Proteomes" id="UP001276840"/>
    </source>
</evidence>
<gene>
    <name evidence="1" type="ORF">RFM68_02460</name>
</gene>
<evidence type="ECO:0000313" key="1">
    <source>
        <dbReference type="EMBL" id="MDX8523355.1"/>
    </source>
</evidence>
<dbReference type="RefSeq" id="WP_320231068.1">
    <property type="nucleotide sequence ID" value="NZ_JAVIJF010000002.1"/>
</dbReference>
<reference evidence="1 2" key="1">
    <citation type="submission" date="2023-08" db="EMBL/GenBank/DDBJ databases">
        <title>Implementing the SeqCode for naming new Mesorhizobium species isolated from Vachellia karroo root nodules.</title>
        <authorList>
            <person name="Van Lill M."/>
        </authorList>
    </citation>
    <scope>NUCLEOTIDE SEQUENCE [LARGE SCALE GENOMIC DNA]</scope>
    <source>
        <strain evidence="1 2">MSK 1335</strain>
    </source>
</reference>
<keyword evidence="2" id="KW-1185">Reference proteome</keyword>